<organism evidence="4 5">
    <name type="scientific">Trichonephila clavata</name>
    <name type="common">Joro spider</name>
    <name type="synonym">Nephila clavata</name>
    <dbReference type="NCBI Taxonomy" id="2740835"/>
    <lineage>
        <taxon>Eukaryota</taxon>
        <taxon>Metazoa</taxon>
        <taxon>Ecdysozoa</taxon>
        <taxon>Arthropoda</taxon>
        <taxon>Chelicerata</taxon>
        <taxon>Arachnida</taxon>
        <taxon>Araneae</taxon>
        <taxon>Araneomorphae</taxon>
        <taxon>Entelegynae</taxon>
        <taxon>Araneoidea</taxon>
        <taxon>Nephilidae</taxon>
        <taxon>Trichonephila</taxon>
    </lineage>
</organism>
<comment type="caution">
    <text evidence="4">The sequence shown here is derived from an EMBL/GenBank/DDBJ whole genome shotgun (WGS) entry which is preliminary data.</text>
</comment>
<dbReference type="InterPro" id="IPR004408">
    <property type="entry name" value="Biotin_CoA_COase_ligase"/>
</dbReference>
<dbReference type="AlphaFoldDB" id="A0A8X6KBQ9"/>
<dbReference type="InterPro" id="IPR019197">
    <property type="entry name" value="Biotin-prot_ligase_N"/>
</dbReference>
<proteinExistence type="inferred from homology"/>
<dbReference type="GO" id="GO:0005737">
    <property type="term" value="C:cytoplasm"/>
    <property type="evidence" value="ECO:0007669"/>
    <property type="project" value="TreeGrafter"/>
</dbReference>
<gene>
    <name evidence="4" type="primary">HLCS</name>
    <name evidence="4" type="ORF">TNCT_602421</name>
</gene>
<comment type="similarity">
    <text evidence="1">Belongs to the biotin--protein ligase family.</text>
</comment>
<evidence type="ECO:0000256" key="1">
    <source>
        <dbReference type="ARBA" id="ARBA00009934"/>
    </source>
</evidence>
<sequence>MSGSKLLMKPPNVLVYIGEKEQKFFNNIAINLMKCLNKNKYVVYELKKSQVLESPWKENTALLVMYSEEMEPNIAEAFRDYLENAGKIVVFCSNFDHIGAGLKFNVISDCTLVKINYKTIFDVPVYQGKYSYSLENSKCLATDSEGESCILKSTYKMSNMIVSSVHLALDSYILEEGAHQDDVKRLQIFKNILNEELGLETDFVKIPAPTPGCILVDNEELLHELQNKRVTEVHLGKLEKSIIYPNEQPGFEVDVKVPLLFENEFPDDIAFNKTAYFSNLKCKHLGTVVAYFPVLTSTMIAMESLRQHEGIVVVAGCQVTGRGRSDNKWISPVGGAMFTLHLSFSLSSQLGQRMSILQHVASLAVVHGIRKKPMYSKLDLRLKWPNDLFFETDKKIGGILVNTTLQGNKIDAFIGIGVNVANEQPTVCINSIICKHNETTGDNLPLLSAEEVIAFTVTELESLFDDFQKTGPEKFLSLYYLYWLHEDQHVTLTSLNKEAVIQGLDEYGFLVVETDDGKKLTLQPDGNRFDIMKNLIVSR</sequence>
<dbReference type="InterPro" id="IPR045864">
    <property type="entry name" value="aa-tRNA-synth_II/BPL/LPL"/>
</dbReference>
<dbReference type="Pfam" id="PF02237">
    <property type="entry name" value="BPL_C"/>
    <property type="match status" value="1"/>
</dbReference>
<dbReference type="InterPro" id="IPR003142">
    <property type="entry name" value="BPL_C"/>
</dbReference>
<dbReference type="PROSITE" id="PS51733">
    <property type="entry name" value="BPL_LPL_CATALYTIC"/>
    <property type="match status" value="1"/>
</dbReference>
<dbReference type="Pfam" id="PF03099">
    <property type="entry name" value="BPL_LplA_LipB"/>
    <property type="match status" value="1"/>
</dbReference>
<dbReference type="CDD" id="cd16442">
    <property type="entry name" value="BPL"/>
    <property type="match status" value="1"/>
</dbReference>
<protein>
    <submittedName>
        <fullName evidence="4">Biotin--protein ligase</fullName>
    </submittedName>
</protein>
<evidence type="ECO:0000313" key="4">
    <source>
        <dbReference type="EMBL" id="GFQ71285.1"/>
    </source>
</evidence>
<dbReference type="GO" id="GO:0004077">
    <property type="term" value="F:biotin--[biotin carboxyl-carrier protein] ligase activity"/>
    <property type="evidence" value="ECO:0007669"/>
    <property type="project" value="InterPro"/>
</dbReference>
<dbReference type="NCBIfam" id="TIGR00121">
    <property type="entry name" value="birA_ligase"/>
    <property type="match status" value="1"/>
</dbReference>
<dbReference type="Gene3D" id="3.30.930.10">
    <property type="entry name" value="Bira Bifunctional Protein, Domain 2"/>
    <property type="match status" value="1"/>
</dbReference>
<evidence type="ECO:0000256" key="2">
    <source>
        <dbReference type="ARBA" id="ARBA00022598"/>
    </source>
</evidence>
<evidence type="ECO:0000259" key="3">
    <source>
        <dbReference type="PROSITE" id="PS51733"/>
    </source>
</evidence>
<keyword evidence="2 4" id="KW-0436">Ligase</keyword>
<dbReference type="OrthoDB" id="10250105at2759"/>
<dbReference type="PANTHER" id="PTHR12835">
    <property type="entry name" value="BIOTIN PROTEIN LIGASE"/>
    <property type="match status" value="1"/>
</dbReference>
<feature type="domain" description="BPL/LPL catalytic" evidence="3">
    <location>
        <begin position="273"/>
        <end position="468"/>
    </location>
</feature>
<dbReference type="Pfam" id="PF09825">
    <property type="entry name" value="BPL_N"/>
    <property type="match status" value="1"/>
</dbReference>
<name>A0A8X6KBQ9_TRICU</name>
<reference evidence="4" key="1">
    <citation type="submission" date="2020-07" db="EMBL/GenBank/DDBJ databases">
        <title>Multicomponent nature underlies the extraordinary mechanical properties of spider dragline silk.</title>
        <authorList>
            <person name="Kono N."/>
            <person name="Nakamura H."/>
            <person name="Mori M."/>
            <person name="Yoshida Y."/>
            <person name="Ohtoshi R."/>
            <person name="Malay A.D."/>
            <person name="Moran D.A.P."/>
            <person name="Tomita M."/>
            <person name="Numata K."/>
            <person name="Arakawa K."/>
        </authorList>
    </citation>
    <scope>NUCLEOTIDE SEQUENCE</scope>
</reference>
<evidence type="ECO:0000313" key="5">
    <source>
        <dbReference type="Proteomes" id="UP000887116"/>
    </source>
</evidence>
<dbReference type="Proteomes" id="UP000887116">
    <property type="component" value="Unassembled WGS sequence"/>
</dbReference>
<dbReference type="SUPFAM" id="SSF55681">
    <property type="entry name" value="Class II aaRS and biotin synthetases"/>
    <property type="match status" value="1"/>
</dbReference>
<dbReference type="EMBL" id="BMAO01011092">
    <property type="protein sequence ID" value="GFQ71285.1"/>
    <property type="molecule type" value="Genomic_DNA"/>
</dbReference>
<dbReference type="InterPro" id="IPR004143">
    <property type="entry name" value="BPL_LPL_catalytic"/>
</dbReference>
<dbReference type="PANTHER" id="PTHR12835:SF5">
    <property type="entry name" value="BIOTIN--PROTEIN LIGASE"/>
    <property type="match status" value="1"/>
</dbReference>
<accession>A0A8X6KBQ9</accession>
<keyword evidence="5" id="KW-1185">Reference proteome</keyword>